<protein>
    <submittedName>
        <fullName evidence="2">Uncharacterized protein</fullName>
    </submittedName>
</protein>
<gene>
    <name evidence="2" type="ORF">B1812_17665</name>
</gene>
<organism evidence="2 3">
    <name type="scientific">Methylocystis bryophila</name>
    <dbReference type="NCBI Taxonomy" id="655015"/>
    <lineage>
        <taxon>Bacteria</taxon>
        <taxon>Pseudomonadati</taxon>
        <taxon>Pseudomonadota</taxon>
        <taxon>Alphaproteobacteria</taxon>
        <taxon>Hyphomicrobiales</taxon>
        <taxon>Methylocystaceae</taxon>
        <taxon>Methylocystis</taxon>
    </lineage>
</organism>
<dbReference type="EMBL" id="CP019948">
    <property type="protein sequence ID" value="ARN82613.1"/>
    <property type="molecule type" value="Genomic_DNA"/>
</dbReference>
<keyword evidence="1" id="KW-1133">Transmembrane helix</keyword>
<keyword evidence="1" id="KW-0472">Membrane</keyword>
<proteinExistence type="predicted"/>
<dbReference type="KEGG" id="mbry:B1812_17665"/>
<keyword evidence="3" id="KW-1185">Reference proteome</keyword>
<evidence type="ECO:0000256" key="1">
    <source>
        <dbReference type="SAM" id="Phobius"/>
    </source>
</evidence>
<evidence type="ECO:0000313" key="3">
    <source>
        <dbReference type="Proteomes" id="UP000193978"/>
    </source>
</evidence>
<evidence type="ECO:0000313" key="2">
    <source>
        <dbReference type="EMBL" id="ARN82613.1"/>
    </source>
</evidence>
<dbReference type="Proteomes" id="UP000193978">
    <property type="component" value="Chromosome"/>
</dbReference>
<keyword evidence="1" id="KW-0812">Transmembrane</keyword>
<name>A0A1W6MYH2_9HYPH</name>
<dbReference type="STRING" id="655015.B1812_17665"/>
<feature type="transmembrane region" description="Helical" evidence="1">
    <location>
        <begin position="72"/>
        <end position="91"/>
    </location>
</feature>
<dbReference type="AlphaFoldDB" id="A0A1W6MYH2"/>
<sequence>MAGLPAVIWRSRRPLAREKPRECRKRPRIQKLGAQGSQAAGARAQSQIVAQCVAVGARGGEAGDEMHRNPKFWALAVGLFVLLCLALVNIIEKVNMLVHLTENG</sequence>
<reference evidence="2 3" key="1">
    <citation type="submission" date="2017-02" db="EMBL/GenBank/DDBJ databases">
        <authorList>
            <person name="Peterson S.W."/>
        </authorList>
    </citation>
    <scope>NUCLEOTIDE SEQUENCE [LARGE SCALE GENOMIC DNA]</scope>
    <source>
        <strain evidence="2 3">S285</strain>
    </source>
</reference>
<accession>A0A1W6MYH2</accession>